<organism evidence="11 12">
    <name type="scientific">Penicillium angulare</name>
    <dbReference type="NCBI Taxonomy" id="116970"/>
    <lineage>
        <taxon>Eukaryota</taxon>
        <taxon>Fungi</taxon>
        <taxon>Dikarya</taxon>
        <taxon>Ascomycota</taxon>
        <taxon>Pezizomycotina</taxon>
        <taxon>Eurotiomycetes</taxon>
        <taxon>Eurotiomycetidae</taxon>
        <taxon>Eurotiales</taxon>
        <taxon>Aspergillaceae</taxon>
        <taxon>Penicillium</taxon>
    </lineage>
</organism>
<reference evidence="11" key="1">
    <citation type="submission" date="2022-11" db="EMBL/GenBank/DDBJ databases">
        <authorList>
            <person name="Petersen C."/>
        </authorList>
    </citation>
    <scope>NUCLEOTIDE SEQUENCE</scope>
    <source>
        <strain evidence="11">IBT 30069</strain>
    </source>
</reference>
<comment type="similarity">
    <text evidence="2">Belongs to the nucleoporin Nup133 family.</text>
</comment>
<dbReference type="Pfam" id="PF03177">
    <property type="entry name" value="Nucleoporin_C"/>
    <property type="match status" value="1"/>
</dbReference>
<comment type="subcellular location">
    <subcellularLocation>
        <location evidence="1">Nucleus envelope</location>
    </subcellularLocation>
</comment>
<dbReference type="Gene3D" id="2.130.10.10">
    <property type="entry name" value="YVTN repeat-like/Quinoprotein amine dehydrogenase"/>
    <property type="match status" value="1"/>
</dbReference>
<evidence type="ECO:0000313" key="11">
    <source>
        <dbReference type="EMBL" id="KAJ5113578.1"/>
    </source>
</evidence>
<dbReference type="InterPro" id="IPR014908">
    <property type="entry name" value="Nucleoporin_Nup133/Nup155_N"/>
</dbReference>
<evidence type="ECO:0000256" key="4">
    <source>
        <dbReference type="ARBA" id="ARBA00022816"/>
    </source>
</evidence>
<reference evidence="11" key="2">
    <citation type="journal article" date="2023" name="IMA Fungus">
        <title>Comparative genomic study of the Penicillium genus elucidates a diverse pangenome and 15 lateral gene transfer events.</title>
        <authorList>
            <person name="Petersen C."/>
            <person name="Sorensen T."/>
            <person name="Nielsen M.R."/>
            <person name="Sondergaard T.E."/>
            <person name="Sorensen J.L."/>
            <person name="Fitzpatrick D.A."/>
            <person name="Frisvad J.C."/>
            <person name="Nielsen K.L."/>
        </authorList>
    </citation>
    <scope>NUCLEOTIDE SEQUENCE</scope>
    <source>
        <strain evidence="11">IBT 30069</strain>
    </source>
</reference>
<dbReference type="InterPro" id="IPR015943">
    <property type="entry name" value="WD40/YVTN_repeat-like_dom_sf"/>
</dbReference>
<evidence type="ECO:0000256" key="3">
    <source>
        <dbReference type="ARBA" id="ARBA00022448"/>
    </source>
</evidence>
<evidence type="ECO:0000256" key="1">
    <source>
        <dbReference type="ARBA" id="ARBA00004259"/>
    </source>
</evidence>
<dbReference type="GO" id="GO:0031080">
    <property type="term" value="C:nuclear pore outer ring"/>
    <property type="evidence" value="ECO:0007669"/>
    <property type="project" value="TreeGrafter"/>
</dbReference>
<feature type="region of interest" description="Disordered" evidence="8">
    <location>
        <begin position="61"/>
        <end position="89"/>
    </location>
</feature>
<evidence type="ECO:0000256" key="6">
    <source>
        <dbReference type="ARBA" id="ARBA00023010"/>
    </source>
</evidence>
<name>A0A9W9KQ07_9EURO</name>
<evidence type="ECO:0000256" key="8">
    <source>
        <dbReference type="SAM" id="MobiDB-lite"/>
    </source>
</evidence>
<feature type="domain" description="Nucleoporin Nup133/Nup155-like C-terminal" evidence="9">
    <location>
        <begin position="667"/>
        <end position="1311"/>
    </location>
</feature>
<keyword evidence="4" id="KW-0509">mRNA transport</keyword>
<dbReference type="OrthoDB" id="103454at2759"/>
<dbReference type="Proteomes" id="UP001149165">
    <property type="component" value="Unassembled WGS sequence"/>
</dbReference>
<dbReference type="GO" id="GO:0016973">
    <property type="term" value="P:poly(A)+ mRNA export from nucleus"/>
    <property type="evidence" value="ECO:0007669"/>
    <property type="project" value="TreeGrafter"/>
</dbReference>
<gene>
    <name evidence="11" type="ORF">N7456_002112</name>
</gene>
<evidence type="ECO:0000259" key="10">
    <source>
        <dbReference type="Pfam" id="PF08801"/>
    </source>
</evidence>
<evidence type="ECO:0000256" key="2">
    <source>
        <dbReference type="ARBA" id="ARBA00005569"/>
    </source>
</evidence>
<feature type="domain" description="Nucleoporin Nup133/Nup155-like N-terminal" evidence="10">
    <location>
        <begin position="96"/>
        <end position="555"/>
    </location>
</feature>
<evidence type="ECO:0000259" key="9">
    <source>
        <dbReference type="Pfam" id="PF03177"/>
    </source>
</evidence>
<dbReference type="Pfam" id="PF08801">
    <property type="entry name" value="Nucleoporin_N"/>
    <property type="match status" value="1"/>
</dbReference>
<keyword evidence="12" id="KW-1185">Reference proteome</keyword>
<evidence type="ECO:0000313" key="12">
    <source>
        <dbReference type="Proteomes" id="UP001149165"/>
    </source>
</evidence>
<dbReference type="GO" id="GO:0000972">
    <property type="term" value="P:transcription-dependent tethering of RNA polymerase II gene DNA at nuclear periphery"/>
    <property type="evidence" value="ECO:0007669"/>
    <property type="project" value="TreeGrafter"/>
</dbReference>
<protein>
    <submittedName>
        <fullName evidence="11">Nucleoporin</fullName>
    </submittedName>
</protein>
<dbReference type="InterPro" id="IPR037624">
    <property type="entry name" value="Nup133-like"/>
</dbReference>
<accession>A0A9W9KQ07</accession>
<dbReference type="FunFam" id="2.130.10.10:FF:001057">
    <property type="entry name" value="Nuclear pore complex subunit Nup133, putative"/>
    <property type="match status" value="1"/>
</dbReference>
<dbReference type="EMBL" id="JAPQKH010000002">
    <property type="protein sequence ID" value="KAJ5113578.1"/>
    <property type="molecule type" value="Genomic_DNA"/>
</dbReference>
<dbReference type="GO" id="GO:0017056">
    <property type="term" value="F:structural constituent of nuclear pore"/>
    <property type="evidence" value="ECO:0007669"/>
    <property type="project" value="InterPro"/>
</dbReference>
<keyword evidence="5" id="KW-0653">Protein transport</keyword>
<proteinExistence type="inferred from homology"/>
<dbReference type="GO" id="GO:0006606">
    <property type="term" value="P:protein import into nucleus"/>
    <property type="evidence" value="ECO:0007669"/>
    <property type="project" value="TreeGrafter"/>
</dbReference>
<dbReference type="PANTHER" id="PTHR13405:SF11">
    <property type="entry name" value="NUCLEAR PORE COMPLEX PROTEIN NUP133"/>
    <property type="match status" value="1"/>
</dbReference>
<feature type="region of interest" description="Disordered" evidence="8">
    <location>
        <begin position="1"/>
        <end position="49"/>
    </location>
</feature>
<evidence type="ECO:0000256" key="7">
    <source>
        <dbReference type="ARBA" id="ARBA00023242"/>
    </source>
</evidence>
<sequence length="1347" mass="149002">MFVPKGNPRNPRRRPRTSSDESVKPPKAKRQRSVLRQAEGPPSVSLDYENGQETVDLATSLTPNEQAGEDAHLPIRAVKPTEEPSGDLDGAIVLSSTDYYTADQLPALPDQIRGLATGETYIYGIIKLVYQTNPLRRNAEPLKSFFSASQDYALALTHSHAIVWPYNAPNSAPPPSQTFTVSIPESCRDPHGPVPLGILLSTATGEFPGLLVIIPSTGKIIYWETVSSAATLGLSRQKQNGIQGFTPGLLSGEHATEIMNCEPSGIVAIFSSGRTAHITLRDSQGKPSVLVNFLRSGSSSGAGGFLGGIKSVLGGGYWRKEVSAVRAGESRQRGQRDVIIATSTGLVEVWDTHWNHGNALKKKFDVKEDIIAALPIAAQDPGKPTGEPDLKIMDFAYVSQPSSEEADSHDADESWRLYLVASSTPWLESRKVFVIELNLSGKGSQVLSTRPVDLSNVPAIQEDSKPRILVPKSEKTAFILIKQSLVILSLTSTVEETPTSQLLSNSNELPLSFQDSIHLRNGKEYEVLGYGVEDVTDGEDSDSCVIMIRNFGVVRVNVAPHYPTENEVDEGQLSAKHKLEQAIFFGTMAKNPLDLIGEGGLDFAAAEIEQASLEICSDLLRSESRFIPNTSISIEENLRLRAKALDDLALLLGQKGYPLSRPAKWELLWGAEKLAAQRAMCTLDQKFQSGEDGHFIGHVIESMNDKFKTRPSNQQDPADPQRTWFLRDSYQMEHIIPWIKNAIKPRRGNSSKQARKLSEQILQASELLLAIMETAYQFRDRHAPSYGLGDDFLEDGVVADGYEDLPEFWTSRAVGYAETGHLLDWELDSCRAWIQQSSSADAPDGQTLKKIAINSARHLRVLGQMHQERTRWLASQNDPKLVDEGVSIEQSHMKERKWQLFKLAGIGHLQDALSLAERFRDMGALVELIIELQDQVKNGSSQNTTGDSDTVETEADVAHRISQYFEKFGDSWADAYFSRQISMGHPGALLSMRKYQSSVTRFLRTNPAYSQLSWINDVNGEDDYETAAVCLENLAIDNEKQLWCHRVQVSLAKLGLLASSENQPALGSGTALQDNVKRLDNYSEVDAVQELLQVYVQPVLEGAIDQKAETELALDYFGSQLSGDRPSLHEILGETLSTLIGGKIVGVDGLIDLLTLMGSVPVSDEIDNELREREFYHALRVLNHSQYAQQDQSYLSALRKLIWRRCMIKDDWKARGKAAEKSNGDVDSAADSTALYTTLTSCLTEHAETVSSSIYKPLSPADSLMAESESDILVSRFRPEQRARVAVDLKRENDLLREYIEAGKLDFWFQNLLSSIESQTSAKNTAQLDNQDSIDMSLDSKARLTWT</sequence>
<evidence type="ECO:0000256" key="5">
    <source>
        <dbReference type="ARBA" id="ARBA00022927"/>
    </source>
</evidence>
<comment type="caution">
    <text evidence="11">The sequence shown here is derived from an EMBL/GenBank/DDBJ whole genome shotgun (WGS) entry which is preliminary data.</text>
</comment>
<dbReference type="SUPFAM" id="SSF117289">
    <property type="entry name" value="Nucleoporin domain"/>
    <property type="match status" value="1"/>
</dbReference>
<dbReference type="Gene3D" id="1.20.58.1380">
    <property type="match status" value="1"/>
</dbReference>
<keyword evidence="3" id="KW-0813">Transport</keyword>
<keyword evidence="6" id="KW-0811">Translocation</keyword>
<dbReference type="Gene3D" id="1.25.40.700">
    <property type="match status" value="1"/>
</dbReference>
<dbReference type="InterPro" id="IPR007187">
    <property type="entry name" value="Nucleoporin_Nup133/Nup155_C"/>
</dbReference>
<dbReference type="PANTHER" id="PTHR13405">
    <property type="entry name" value="NUCLEAR PORE COMPLEX PROTEIN NUP133"/>
    <property type="match status" value="1"/>
</dbReference>
<keyword evidence="7" id="KW-0539">Nucleus</keyword>